<evidence type="ECO:0000313" key="3">
    <source>
        <dbReference type="EMBL" id="KAK5692016.1"/>
    </source>
</evidence>
<name>A0AAN7VZE8_9PEZI</name>
<organism evidence="3 4">
    <name type="scientific">Elasticomyces elasticus</name>
    <dbReference type="NCBI Taxonomy" id="574655"/>
    <lineage>
        <taxon>Eukaryota</taxon>
        <taxon>Fungi</taxon>
        <taxon>Dikarya</taxon>
        <taxon>Ascomycota</taxon>
        <taxon>Pezizomycotina</taxon>
        <taxon>Dothideomycetes</taxon>
        <taxon>Dothideomycetidae</taxon>
        <taxon>Mycosphaerellales</taxon>
        <taxon>Teratosphaeriaceae</taxon>
        <taxon>Elasticomyces</taxon>
    </lineage>
</organism>
<evidence type="ECO:0000256" key="1">
    <source>
        <dbReference type="SAM" id="MobiDB-lite"/>
    </source>
</evidence>
<keyword evidence="2" id="KW-0812">Transmembrane</keyword>
<comment type="caution">
    <text evidence="3">The sequence shown here is derived from an EMBL/GenBank/DDBJ whole genome shotgun (WGS) entry which is preliminary data.</text>
</comment>
<evidence type="ECO:0008006" key="5">
    <source>
        <dbReference type="Google" id="ProtNLM"/>
    </source>
</evidence>
<accession>A0AAN7VZE8</accession>
<dbReference type="EMBL" id="JAVRQU010000020">
    <property type="protein sequence ID" value="KAK5692016.1"/>
    <property type="molecule type" value="Genomic_DNA"/>
</dbReference>
<feature type="region of interest" description="Disordered" evidence="1">
    <location>
        <begin position="1"/>
        <end position="20"/>
    </location>
</feature>
<dbReference type="CDD" id="cd12148">
    <property type="entry name" value="fungal_TF_MHR"/>
    <property type="match status" value="1"/>
</dbReference>
<keyword evidence="2" id="KW-1133">Transmembrane helix</keyword>
<proteinExistence type="predicted"/>
<gene>
    <name evidence="3" type="ORF">LTR97_011189</name>
</gene>
<feature type="transmembrane region" description="Helical" evidence="2">
    <location>
        <begin position="233"/>
        <end position="255"/>
    </location>
</feature>
<dbReference type="Proteomes" id="UP001310594">
    <property type="component" value="Unassembled WGS sequence"/>
</dbReference>
<evidence type="ECO:0000313" key="4">
    <source>
        <dbReference type="Proteomes" id="UP001310594"/>
    </source>
</evidence>
<evidence type="ECO:0000256" key="2">
    <source>
        <dbReference type="SAM" id="Phobius"/>
    </source>
</evidence>
<sequence>MVTLSESGWVGDRQPTEDDVYQANQRPQVTWLHEYKATLLASMGKTVHTPRVRRLPFQRGTAMPGACTYPLQQLYDMPTLPPREELDRLRGLFVAAFGSQFFLEAYGLPGTGSERSQLPPHLELAYATIASIALPLGHGRINAEETGRASQLFNAGARYYVVMTETDNSESRSATTVLSTSLLATYGLLCAATNDRNWGESLLGWTLTMARSLRWHESDQGIASSNRSQRSGLIGYVFTVAVVHALIFGISPLVCGRDLKTGMLGASCDIMTAYSALFSSNVDLLDSSKHPGDALILLLALISDTLFTELTSHIVQAVPDIDDPETGSTRKYPTRLIAGSAARERMEIEEWTTRALRRWRVAFAGVATQETLALSFYLELRLTYPRIDVLLWQCGYEQRLQTISGDNTVGQEIMERSAHLAWLVLDHVDVRKRPHESLQAIWLTPILFHSALIIWRSQTATGQGTTGSLKALGLFAHELDALPWPCCDVMSTCLRSLQAPTAPGRC</sequence>
<dbReference type="AlphaFoldDB" id="A0AAN7VZE8"/>
<reference evidence="3" key="1">
    <citation type="submission" date="2023-08" db="EMBL/GenBank/DDBJ databases">
        <title>Black Yeasts Isolated from many extreme environments.</title>
        <authorList>
            <person name="Coleine C."/>
            <person name="Stajich J.E."/>
            <person name="Selbmann L."/>
        </authorList>
    </citation>
    <scope>NUCLEOTIDE SEQUENCE</scope>
    <source>
        <strain evidence="3">CCFEE 5810</strain>
    </source>
</reference>
<protein>
    <recommendedName>
        <fullName evidence="5">Transcription factor domain-containing protein</fullName>
    </recommendedName>
</protein>
<keyword evidence="2" id="KW-0472">Membrane</keyword>